<dbReference type="Proteomes" id="UP000315783">
    <property type="component" value="Unassembled WGS sequence"/>
</dbReference>
<evidence type="ECO:0000313" key="2">
    <source>
        <dbReference type="Proteomes" id="UP000315783"/>
    </source>
</evidence>
<gene>
    <name evidence="1" type="ORF">IF1G_09048</name>
</gene>
<dbReference type="EMBL" id="SPUK01000015">
    <property type="protein sequence ID" value="TQV92530.1"/>
    <property type="molecule type" value="Genomic_DNA"/>
</dbReference>
<name>A0A545USV3_9HYPO</name>
<dbReference type="AlphaFoldDB" id="A0A545USV3"/>
<evidence type="ECO:0000313" key="1">
    <source>
        <dbReference type="EMBL" id="TQV92530.1"/>
    </source>
</evidence>
<comment type="caution">
    <text evidence="1">The sequence shown here is derived from an EMBL/GenBank/DDBJ whole genome shotgun (WGS) entry which is preliminary data.</text>
</comment>
<keyword evidence="2" id="KW-1185">Reference proteome</keyword>
<reference evidence="1 2" key="1">
    <citation type="journal article" date="2019" name="Appl. Microbiol. Biotechnol.">
        <title>Genome sequence of Isaria javanica and comparative genome analysis insights into family S53 peptidase evolution in fungal entomopathogens.</title>
        <authorList>
            <person name="Lin R."/>
            <person name="Zhang X."/>
            <person name="Xin B."/>
            <person name="Zou M."/>
            <person name="Gao Y."/>
            <person name="Qin F."/>
            <person name="Hu Q."/>
            <person name="Xie B."/>
            <person name="Cheng X."/>
        </authorList>
    </citation>
    <scope>NUCLEOTIDE SEQUENCE [LARGE SCALE GENOMIC DNA]</scope>
    <source>
        <strain evidence="1 2">IJ1G</strain>
    </source>
</reference>
<protein>
    <submittedName>
        <fullName evidence="1">Uncharacterized protein</fullName>
    </submittedName>
</protein>
<sequence length="128" mass="14230">MGIDETNGKCSVGLYQDQRVILVEFALVSRAREDEVCDNLSQTHQADRSALGFTRNFAEDGACTSTLHDQTIYSKIAGLDHSHPRTWSGVEEYFGAKDDLPLAVDPAELVWRRSATPAPSIAHVTRYY</sequence>
<organism evidence="1 2">
    <name type="scientific">Cordyceps javanica</name>
    <dbReference type="NCBI Taxonomy" id="43265"/>
    <lineage>
        <taxon>Eukaryota</taxon>
        <taxon>Fungi</taxon>
        <taxon>Dikarya</taxon>
        <taxon>Ascomycota</taxon>
        <taxon>Pezizomycotina</taxon>
        <taxon>Sordariomycetes</taxon>
        <taxon>Hypocreomycetidae</taxon>
        <taxon>Hypocreales</taxon>
        <taxon>Cordycipitaceae</taxon>
        <taxon>Cordyceps</taxon>
    </lineage>
</organism>
<proteinExistence type="predicted"/>
<accession>A0A545USV3</accession>